<keyword evidence="4" id="KW-1185">Reference proteome</keyword>
<dbReference type="Pfam" id="PF01712">
    <property type="entry name" value="dNK"/>
    <property type="match status" value="1"/>
</dbReference>
<evidence type="ECO:0000259" key="2">
    <source>
        <dbReference type="Pfam" id="PF01712"/>
    </source>
</evidence>
<evidence type="ECO:0000256" key="1">
    <source>
        <dbReference type="PIRSR" id="PIRSR000705-3"/>
    </source>
</evidence>
<comment type="caution">
    <text evidence="3">The sequence shown here is derived from an EMBL/GenBank/DDBJ whole genome shotgun (WGS) entry which is preliminary data.</text>
</comment>
<dbReference type="EMBL" id="JAAXYO010000039">
    <property type="protein sequence ID" value="MBU2787474.1"/>
    <property type="molecule type" value="Genomic_DNA"/>
</dbReference>
<evidence type="ECO:0000313" key="3">
    <source>
        <dbReference type="EMBL" id="MBU2787474.1"/>
    </source>
</evidence>
<dbReference type="GO" id="GO:0005524">
    <property type="term" value="F:ATP binding"/>
    <property type="evidence" value="ECO:0007669"/>
    <property type="project" value="UniProtKB-KW"/>
</dbReference>
<proteinExistence type="predicted"/>
<sequence>MLIVVEGPMGAGKTSLTQLLARHFDAETCLEMPGDNPFLAELYADGRHALATELHFLLQRCAQWQALPAGWCFSDHGPDKDLLFTTQTLSAAERDLYLQIRARLLPQPPQVDLMIFLDAPLEVLHARVRARGDQWDAAMQREYLAGVQARYADFFAGYSGAVLDLRGENLDFVAHKKDAKILTDLVGNKLHELGWRS</sequence>
<dbReference type="RefSeq" id="WP_215872478.1">
    <property type="nucleotide sequence ID" value="NZ_JAAXYO010000039.1"/>
</dbReference>
<dbReference type="GO" id="GO:0019136">
    <property type="term" value="F:deoxynucleoside kinase activity"/>
    <property type="evidence" value="ECO:0007669"/>
    <property type="project" value="InterPro"/>
</dbReference>
<dbReference type="InterPro" id="IPR031314">
    <property type="entry name" value="DNK_dom"/>
</dbReference>
<dbReference type="PIRSF" id="PIRSF000705">
    <property type="entry name" value="DNK"/>
    <property type="match status" value="1"/>
</dbReference>
<name>A0AAE3CJ87_9PROT</name>
<dbReference type="GO" id="GO:0005737">
    <property type="term" value="C:cytoplasm"/>
    <property type="evidence" value="ECO:0007669"/>
    <property type="project" value="TreeGrafter"/>
</dbReference>
<dbReference type="InterPro" id="IPR050566">
    <property type="entry name" value="Deoxyribonucleoside_kinase"/>
</dbReference>
<feature type="binding site" evidence="1">
    <location>
        <begin position="7"/>
        <end position="15"/>
    </location>
    <ligand>
        <name>ATP</name>
        <dbReference type="ChEBI" id="CHEBI:30616"/>
    </ligand>
</feature>
<keyword evidence="1" id="KW-0547">Nucleotide-binding</keyword>
<gene>
    <name evidence="3" type="ORF">HFQ13_04485</name>
</gene>
<dbReference type="InterPro" id="IPR002624">
    <property type="entry name" value="DCK/DGK"/>
</dbReference>
<protein>
    <submittedName>
        <fullName evidence="3">Deoxynucleoside kinase</fullName>
    </submittedName>
</protein>
<dbReference type="PANTHER" id="PTHR10513:SF46">
    <property type="entry name" value="DEOXYGUANOSINE KINASE"/>
    <property type="match status" value="1"/>
</dbReference>
<dbReference type="Gene3D" id="3.40.50.300">
    <property type="entry name" value="P-loop containing nucleotide triphosphate hydrolases"/>
    <property type="match status" value="1"/>
</dbReference>
<dbReference type="InterPro" id="IPR027417">
    <property type="entry name" value="P-loop_NTPase"/>
</dbReference>
<dbReference type="PANTHER" id="PTHR10513">
    <property type="entry name" value="DEOXYNUCLEOSIDE KINASE"/>
    <property type="match status" value="1"/>
</dbReference>
<feature type="binding site" evidence="1">
    <location>
        <begin position="127"/>
        <end position="131"/>
    </location>
    <ligand>
        <name>ATP</name>
        <dbReference type="ChEBI" id="CHEBI:30616"/>
    </ligand>
</feature>
<accession>A0AAE3CJ87</accession>
<evidence type="ECO:0000313" key="4">
    <source>
        <dbReference type="Proteomes" id="UP001197378"/>
    </source>
</evidence>
<keyword evidence="1" id="KW-0067">ATP-binding</keyword>
<keyword evidence="3" id="KW-0808">Transferase</keyword>
<organism evidence="3 4">
    <name type="scientific">Igneacidithiobacillus copahuensis</name>
    <dbReference type="NCBI Taxonomy" id="2724909"/>
    <lineage>
        <taxon>Bacteria</taxon>
        <taxon>Pseudomonadati</taxon>
        <taxon>Pseudomonadota</taxon>
        <taxon>Acidithiobacillia</taxon>
        <taxon>Acidithiobacillales</taxon>
        <taxon>Acidithiobacillaceae</taxon>
        <taxon>Igneacidithiobacillus</taxon>
    </lineage>
</organism>
<feature type="domain" description="Deoxynucleoside kinase" evidence="2">
    <location>
        <begin position="3"/>
        <end position="186"/>
    </location>
</feature>
<dbReference type="SUPFAM" id="SSF52540">
    <property type="entry name" value="P-loop containing nucleoside triphosphate hydrolases"/>
    <property type="match status" value="1"/>
</dbReference>
<dbReference type="AlphaFoldDB" id="A0AAE3CJ87"/>
<keyword evidence="3" id="KW-0418">Kinase</keyword>
<dbReference type="Proteomes" id="UP001197378">
    <property type="component" value="Unassembled WGS sequence"/>
</dbReference>
<reference evidence="3" key="1">
    <citation type="journal article" date="2021" name="ISME J.">
        <title>Genomic evolution of the class Acidithiobacillia: deep-branching Proteobacteria living in extreme acidic conditions.</title>
        <authorList>
            <person name="Moya-Beltran A."/>
            <person name="Beard S."/>
            <person name="Rojas-Villalobos C."/>
            <person name="Issotta F."/>
            <person name="Gallardo Y."/>
            <person name="Ulloa R."/>
            <person name="Giaveno A."/>
            <person name="Degli Esposti M."/>
            <person name="Johnson D.B."/>
            <person name="Quatrini R."/>
        </authorList>
    </citation>
    <scope>NUCLEOTIDE SEQUENCE</scope>
    <source>
        <strain evidence="3">VAN18-1</strain>
    </source>
</reference>
<feature type="binding site" evidence="1">
    <location>
        <begin position="170"/>
        <end position="172"/>
    </location>
    <ligand>
        <name>ATP</name>
        <dbReference type="ChEBI" id="CHEBI:30616"/>
    </ligand>
</feature>